<dbReference type="AlphaFoldDB" id="A0A8X8A1U5"/>
<dbReference type="PANTHER" id="PTHR45974:SF266">
    <property type="entry name" value="LEUCINE-RICH REPEAT RECEPTOR PROTEIN KINASE HPCA1"/>
    <property type="match status" value="1"/>
</dbReference>
<keyword evidence="9" id="KW-1185">Reference proteome</keyword>
<sequence length="737" mass="80787">MCPKVLTFLLVASFQIYTRTYGDDFTVMSILKDAWENTPRNWVGADPCGGKWEGISCNNSRVTSITLAAVGLMGELSGDISSLSELEFLDLSYNTGLNGTLPPSIVKLKKLKNLKLVGCSFYGPIPELIGSLQLLESLDLNSNRFTGQIPHSIGKLSKLSLLDLSYNLLDGAIPVSSGTTPGLDMLVNTKHLYVKFPCICPADLCSLASALLTSVYAGLKIIQSSRKESALRHNPEKAFQIRHDSHSCVSLYMHWMLKSNYFTNGIQQWIHFVHSENRGENRKLLHDNNLTGSIPSTLGLVHTLEAVRFEGNSLTGPVPSNLNNLTNVTTLIFSNNKFTGPVPNLTGMAYLCYLDLSNNIFDASDFPVSFSNLRALKTLYVSLPPSFSLLKPSSLPVNNRMMENTGLEGQIPPTLFDLPGLQTLILRNNQLTGTLDIARSSSSQLEAIDLRNNFISFYSETPEQRNNVDVILEGNPVCERAEATEHYCTVHQGISSFLLPCISDQISSPSSRFSYPYTGVLFFRPPFLESTNPNYYLHLVEESLMHSLKNFSLPVDSVYVNCPTNDSLGYLESNVSVFPSGQNHFNTTTISGIGFALNLQTIENPDIFGPSYFKGAAYPYFDAGKPAVSNKLPIIGGIVGAAAGGASFLLLLLLAGVYAYRLKKRRERASKHKNHFAYLDLKNSDRVPQLKGARCFSFDEITKSTNNFSEAGHIGSGGYGMASLSLLSCPALVVSFA</sequence>
<evidence type="ECO:0000256" key="2">
    <source>
        <dbReference type="ARBA" id="ARBA00022729"/>
    </source>
</evidence>
<name>A0A8X8A1U5_POPTO</name>
<evidence type="ECO:0000256" key="6">
    <source>
        <dbReference type="SAM" id="Phobius"/>
    </source>
</evidence>
<reference evidence="8" key="1">
    <citation type="journal article" date="2020" name="bioRxiv">
        <title>Hybrid origin of Populus tomentosa Carr. identified through genome sequencing and phylogenomic analysis.</title>
        <authorList>
            <person name="An X."/>
            <person name="Gao K."/>
            <person name="Chen Z."/>
            <person name="Li J."/>
            <person name="Yang X."/>
            <person name="Yang X."/>
            <person name="Zhou J."/>
            <person name="Guo T."/>
            <person name="Zhao T."/>
            <person name="Huang S."/>
            <person name="Miao D."/>
            <person name="Khan W.U."/>
            <person name="Rao P."/>
            <person name="Ye M."/>
            <person name="Lei B."/>
            <person name="Liao W."/>
            <person name="Wang J."/>
            <person name="Ji L."/>
            <person name="Li Y."/>
            <person name="Guo B."/>
            <person name="Mustafa N.S."/>
            <person name="Li S."/>
            <person name="Yun Q."/>
            <person name="Keller S.R."/>
            <person name="Mao J."/>
            <person name="Zhang R."/>
            <person name="Strauss S.H."/>
        </authorList>
    </citation>
    <scope>NUCLEOTIDE SEQUENCE</scope>
    <source>
        <strain evidence="8">GM15</strain>
        <tissue evidence="8">Leaf</tissue>
    </source>
</reference>
<keyword evidence="3" id="KW-0677">Repeat</keyword>
<evidence type="ECO:0000313" key="8">
    <source>
        <dbReference type="EMBL" id="KAG6778397.1"/>
    </source>
</evidence>
<dbReference type="Proteomes" id="UP000886885">
    <property type="component" value="Chromosome 4D"/>
</dbReference>
<keyword evidence="2 7" id="KW-0732">Signal</keyword>
<keyword evidence="5" id="KW-0325">Glycoprotein</keyword>
<keyword evidence="6" id="KW-0812">Transmembrane</keyword>
<dbReference type="OrthoDB" id="2015206at2759"/>
<evidence type="ECO:0000256" key="4">
    <source>
        <dbReference type="ARBA" id="ARBA00023136"/>
    </source>
</evidence>
<dbReference type="FunFam" id="3.80.10.10:FF:000363">
    <property type="entry name" value="Leucine-rich repeat family protein"/>
    <property type="match status" value="1"/>
</dbReference>
<feature type="chain" id="PRO_5036456372" evidence="7">
    <location>
        <begin position="23"/>
        <end position="737"/>
    </location>
</feature>
<evidence type="ECO:0000256" key="5">
    <source>
        <dbReference type="ARBA" id="ARBA00023180"/>
    </source>
</evidence>
<feature type="transmembrane region" description="Helical" evidence="6">
    <location>
        <begin position="634"/>
        <end position="660"/>
    </location>
</feature>
<accession>A0A8X8A1U5</accession>
<organism evidence="8 9">
    <name type="scientific">Populus tomentosa</name>
    <name type="common">Chinese white poplar</name>
    <dbReference type="NCBI Taxonomy" id="118781"/>
    <lineage>
        <taxon>Eukaryota</taxon>
        <taxon>Viridiplantae</taxon>
        <taxon>Streptophyta</taxon>
        <taxon>Embryophyta</taxon>
        <taxon>Tracheophyta</taxon>
        <taxon>Spermatophyta</taxon>
        <taxon>Magnoliopsida</taxon>
        <taxon>eudicotyledons</taxon>
        <taxon>Gunneridae</taxon>
        <taxon>Pentapetalae</taxon>
        <taxon>rosids</taxon>
        <taxon>fabids</taxon>
        <taxon>Malpighiales</taxon>
        <taxon>Salicaceae</taxon>
        <taxon>Saliceae</taxon>
        <taxon>Populus</taxon>
    </lineage>
</organism>
<dbReference type="Pfam" id="PF00560">
    <property type="entry name" value="LRR_1"/>
    <property type="match status" value="1"/>
</dbReference>
<keyword evidence="4 6" id="KW-0472">Membrane</keyword>
<evidence type="ECO:0000313" key="9">
    <source>
        <dbReference type="Proteomes" id="UP000886885"/>
    </source>
</evidence>
<comment type="caution">
    <text evidence="8">The sequence shown here is derived from an EMBL/GenBank/DDBJ whole genome shotgun (WGS) entry which is preliminary data.</text>
</comment>
<dbReference type="PANTHER" id="PTHR45974">
    <property type="entry name" value="RECEPTOR-LIKE PROTEIN 55"/>
    <property type="match status" value="1"/>
</dbReference>
<feature type="signal peptide" evidence="7">
    <location>
        <begin position="1"/>
        <end position="22"/>
    </location>
</feature>
<evidence type="ECO:0000256" key="3">
    <source>
        <dbReference type="ARBA" id="ARBA00022737"/>
    </source>
</evidence>
<dbReference type="GO" id="GO:0016020">
    <property type="term" value="C:membrane"/>
    <property type="evidence" value="ECO:0007669"/>
    <property type="project" value="UniProtKB-SubCell"/>
</dbReference>
<evidence type="ECO:0000256" key="1">
    <source>
        <dbReference type="ARBA" id="ARBA00004370"/>
    </source>
</evidence>
<dbReference type="EMBL" id="JAAWWB010000008">
    <property type="protein sequence ID" value="KAG6778397.1"/>
    <property type="molecule type" value="Genomic_DNA"/>
</dbReference>
<gene>
    <name evidence="8" type="ORF">POTOM_018259</name>
</gene>
<comment type="subcellular location">
    <subcellularLocation>
        <location evidence="1">Membrane</location>
    </subcellularLocation>
</comment>
<proteinExistence type="predicted"/>
<keyword evidence="6" id="KW-1133">Transmembrane helix</keyword>
<dbReference type="InterPro" id="IPR001611">
    <property type="entry name" value="Leu-rich_rpt"/>
</dbReference>
<protein>
    <submittedName>
        <fullName evidence="8">Uncharacterized protein</fullName>
    </submittedName>
</protein>
<evidence type="ECO:0000256" key="7">
    <source>
        <dbReference type="SAM" id="SignalP"/>
    </source>
</evidence>